<evidence type="ECO:0000313" key="3">
    <source>
        <dbReference type="Proteomes" id="UP000683507"/>
    </source>
</evidence>
<evidence type="ECO:0000256" key="1">
    <source>
        <dbReference type="SAM" id="SignalP"/>
    </source>
</evidence>
<dbReference type="AlphaFoldDB" id="A0A916JRT4"/>
<evidence type="ECO:0000313" key="2">
    <source>
        <dbReference type="EMBL" id="CAG5086313.1"/>
    </source>
</evidence>
<protein>
    <submittedName>
        <fullName evidence="2">Uncharacterized protein</fullName>
    </submittedName>
</protein>
<dbReference type="Proteomes" id="UP000683507">
    <property type="component" value="Chromosome"/>
</dbReference>
<name>A0A916JRT4_9FLAO</name>
<sequence length="316" mass="35463">MKLLLTFISLHLISLTTVAGGFHFPGEEYAYAKVYYFNLEEIRSMPDFDIYTEEEGWAPSLIDPDIKSEHGLAENMEKLFLYGADGLITGLSKCFIPRHGLVYFDENDEPVASLSICFECQGISMWTKSKGRIEPTTTGSVKRAENQIGTLRKFMEKEGVIVSDNLNDYGALLTQKGASITLELYQLDQSIVDVTYREVIQWNESNTFIEDVNIEYSAGGEKYEFAELSIEGGTHILFDGPETDAKMVEATIMSPDIKLPNGVHIGSSYADVLSTIDIYDGPSAPEIIEVKDHNNSIRYHFSRGAVKQINIECYFH</sequence>
<organism evidence="2 3">
    <name type="scientific">Parvicella tangerina</name>
    <dbReference type="NCBI Taxonomy" id="2829795"/>
    <lineage>
        <taxon>Bacteria</taxon>
        <taxon>Pseudomonadati</taxon>
        <taxon>Bacteroidota</taxon>
        <taxon>Flavobacteriia</taxon>
        <taxon>Flavobacteriales</taxon>
        <taxon>Parvicellaceae</taxon>
        <taxon>Parvicella</taxon>
    </lineage>
</organism>
<feature type="chain" id="PRO_5037771523" evidence="1">
    <location>
        <begin position="20"/>
        <end position="316"/>
    </location>
</feature>
<keyword evidence="1" id="KW-0732">Signal</keyword>
<accession>A0A916JRT4</accession>
<dbReference type="RefSeq" id="WP_258543269.1">
    <property type="nucleotide sequence ID" value="NZ_OU015584.1"/>
</dbReference>
<feature type="signal peptide" evidence="1">
    <location>
        <begin position="1"/>
        <end position="19"/>
    </location>
</feature>
<proteinExistence type="predicted"/>
<keyword evidence="3" id="KW-1185">Reference proteome</keyword>
<dbReference type="KEGG" id="ptan:CRYO30217_03079"/>
<gene>
    <name evidence="2" type="ORF">CRYO30217_03079</name>
</gene>
<reference evidence="2" key="1">
    <citation type="submission" date="2021-04" db="EMBL/GenBank/DDBJ databases">
        <authorList>
            <person name="Rodrigo-Torres L."/>
            <person name="Arahal R. D."/>
            <person name="Lucena T."/>
        </authorList>
    </citation>
    <scope>NUCLEOTIDE SEQUENCE</scope>
    <source>
        <strain evidence="2">AS29M-1</strain>
    </source>
</reference>
<dbReference type="EMBL" id="OU015584">
    <property type="protein sequence ID" value="CAG5086313.1"/>
    <property type="molecule type" value="Genomic_DNA"/>
</dbReference>